<keyword evidence="2" id="KW-0732">Signal</keyword>
<evidence type="ECO:0000256" key="2">
    <source>
        <dbReference type="SAM" id="SignalP"/>
    </source>
</evidence>
<reference evidence="4" key="1">
    <citation type="submission" date="2016-10" db="EMBL/GenBank/DDBJ databases">
        <authorList>
            <person name="Varghese N."/>
            <person name="Submissions S."/>
        </authorList>
    </citation>
    <scope>NUCLEOTIDE SEQUENCE [LARGE SCALE GENOMIC DNA]</scope>
    <source>
        <strain evidence="4">DSM 19110</strain>
    </source>
</reference>
<keyword evidence="1" id="KW-0472">Membrane</keyword>
<dbReference type="Proteomes" id="UP000183200">
    <property type="component" value="Unassembled WGS sequence"/>
</dbReference>
<feature type="transmembrane region" description="Helical" evidence="1">
    <location>
        <begin position="144"/>
        <end position="161"/>
    </location>
</feature>
<evidence type="ECO:0000313" key="3">
    <source>
        <dbReference type="EMBL" id="SDL59604.1"/>
    </source>
</evidence>
<gene>
    <name evidence="3" type="ORF">SAMN05421820_101844</name>
</gene>
<dbReference type="AlphaFoldDB" id="A0A1G9LCJ3"/>
<dbReference type="EMBL" id="FNGY01000001">
    <property type="protein sequence ID" value="SDL59604.1"/>
    <property type="molecule type" value="Genomic_DNA"/>
</dbReference>
<accession>A0A1G9LCJ3</accession>
<feature type="chain" id="PRO_5010299779" description="Lipoprotein" evidence="2">
    <location>
        <begin position="18"/>
        <end position="169"/>
    </location>
</feature>
<sequence>MKMCSLFLILGQLFLSACGMLHKTTKNSSVSNLKEKEKIEIEDQSKYLHQREIKSLTIRSDSLSSFSQIEIWPKGKFDFSPGQGFSGQADKVLIYKKTKSGNSSIEKKEEVAQRTKVSNKAESRIKATDLSRKDTEKKSSPLSVWQWLLVLIGVLFLWYISKYQLNNHS</sequence>
<organism evidence="3 4">
    <name type="scientific">Pedobacter steynii</name>
    <dbReference type="NCBI Taxonomy" id="430522"/>
    <lineage>
        <taxon>Bacteria</taxon>
        <taxon>Pseudomonadati</taxon>
        <taxon>Bacteroidota</taxon>
        <taxon>Sphingobacteriia</taxon>
        <taxon>Sphingobacteriales</taxon>
        <taxon>Sphingobacteriaceae</taxon>
        <taxon>Pedobacter</taxon>
    </lineage>
</organism>
<keyword evidence="1" id="KW-1133">Transmembrane helix</keyword>
<evidence type="ECO:0000256" key="1">
    <source>
        <dbReference type="SAM" id="Phobius"/>
    </source>
</evidence>
<dbReference type="PROSITE" id="PS51257">
    <property type="entry name" value="PROKAR_LIPOPROTEIN"/>
    <property type="match status" value="1"/>
</dbReference>
<protein>
    <recommendedName>
        <fullName evidence="5">Lipoprotein</fullName>
    </recommendedName>
</protein>
<evidence type="ECO:0000313" key="4">
    <source>
        <dbReference type="Proteomes" id="UP000183200"/>
    </source>
</evidence>
<keyword evidence="1" id="KW-0812">Transmembrane</keyword>
<evidence type="ECO:0008006" key="5">
    <source>
        <dbReference type="Google" id="ProtNLM"/>
    </source>
</evidence>
<proteinExistence type="predicted"/>
<name>A0A1G9LCJ3_9SPHI</name>
<feature type="signal peptide" evidence="2">
    <location>
        <begin position="1"/>
        <end position="17"/>
    </location>
</feature>
<keyword evidence="4" id="KW-1185">Reference proteome</keyword>